<gene>
    <name evidence="8" type="ORF">C4D60_Mb01t24820</name>
</gene>
<reference evidence="8 9" key="1">
    <citation type="journal article" date="2019" name="Nat. Plants">
        <title>Genome sequencing of Musa balbisiana reveals subgenome evolution and function divergence in polyploid bananas.</title>
        <authorList>
            <person name="Yao X."/>
        </authorList>
    </citation>
    <scope>NUCLEOTIDE SEQUENCE [LARGE SCALE GENOMIC DNA]</scope>
    <source>
        <strain evidence="9">cv. DH-PKW</strain>
        <tissue evidence="8">Leaves</tissue>
    </source>
</reference>
<keyword evidence="3" id="KW-0472">Membrane</keyword>
<organism evidence="8 9">
    <name type="scientific">Musa balbisiana</name>
    <name type="common">Banana</name>
    <dbReference type="NCBI Taxonomy" id="52838"/>
    <lineage>
        <taxon>Eukaryota</taxon>
        <taxon>Viridiplantae</taxon>
        <taxon>Streptophyta</taxon>
        <taxon>Embryophyta</taxon>
        <taxon>Tracheophyta</taxon>
        <taxon>Spermatophyta</taxon>
        <taxon>Magnoliopsida</taxon>
        <taxon>Liliopsida</taxon>
        <taxon>Zingiberales</taxon>
        <taxon>Musaceae</taxon>
        <taxon>Musa</taxon>
    </lineage>
</organism>
<evidence type="ECO:0000256" key="3">
    <source>
        <dbReference type="ARBA" id="ARBA00023136"/>
    </source>
</evidence>
<dbReference type="InterPro" id="IPR043573">
    <property type="entry name" value="Fig4-like"/>
</dbReference>
<dbReference type="GO" id="GO:0046856">
    <property type="term" value="P:phosphatidylinositol dephosphorylation"/>
    <property type="evidence" value="ECO:0007669"/>
    <property type="project" value="InterPro"/>
</dbReference>
<dbReference type="InterPro" id="IPR002013">
    <property type="entry name" value="SAC_dom"/>
</dbReference>
<accession>A0A4S8JQQ9</accession>
<evidence type="ECO:0000256" key="1">
    <source>
        <dbReference type="ARBA" id="ARBA00004148"/>
    </source>
</evidence>
<dbReference type="GO" id="GO:0043813">
    <property type="term" value="F:phosphatidylinositol-3,5-bisphosphate 5-phosphatase activity"/>
    <property type="evidence" value="ECO:0007669"/>
    <property type="project" value="InterPro"/>
</dbReference>
<dbReference type="AlphaFoldDB" id="A0A4S8JQQ9"/>
<comment type="catalytic activity">
    <reaction evidence="4">
        <text>a 1,2-diacyl-sn-glycero-3-phospho-(1D-myo-inositol-3,5-bisphosphate) + H2O = a 1,2-diacyl-sn-glycero-3-phospho-(1D-myo-inositol-3-phosphate) + phosphate</text>
        <dbReference type="Rhea" id="RHEA:32955"/>
        <dbReference type="ChEBI" id="CHEBI:15377"/>
        <dbReference type="ChEBI" id="CHEBI:43474"/>
        <dbReference type="ChEBI" id="CHEBI:57923"/>
        <dbReference type="ChEBI" id="CHEBI:58088"/>
    </reaction>
</comment>
<dbReference type="PANTHER" id="PTHR45738:SF3">
    <property type="entry name" value="OS03G0182400 PROTEIN"/>
    <property type="match status" value="1"/>
</dbReference>
<evidence type="ECO:0000259" key="7">
    <source>
        <dbReference type="PROSITE" id="PS50275"/>
    </source>
</evidence>
<feature type="domain" description="SAC" evidence="7">
    <location>
        <begin position="157"/>
        <end position="529"/>
    </location>
</feature>
<dbReference type="Proteomes" id="UP000317650">
    <property type="component" value="Chromosome 1"/>
</dbReference>
<keyword evidence="2" id="KW-0378">Hydrolase</keyword>
<comment type="caution">
    <text evidence="8">The sequence shown here is derived from an EMBL/GenBank/DDBJ whole genome shotgun (WGS) entry which is preliminary data.</text>
</comment>
<evidence type="ECO:0000313" key="9">
    <source>
        <dbReference type="Proteomes" id="UP000317650"/>
    </source>
</evidence>
<feature type="compositionally biased region" description="Low complexity" evidence="6">
    <location>
        <begin position="434"/>
        <end position="449"/>
    </location>
</feature>
<keyword evidence="9" id="KW-1185">Reference proteome</keyword>
<evidence type="ECO:0000313" key="8">
    <source>
        <dbReference type="EMBL" id="THU64282.1"/>
    </source>
</evidence>
<evidence type="ECO:0000256" key="4">
    <source>
        <dbReference type="ARBA" id="ARBA00023337"/>
    </source>
</evidence>
<protein>
    <recommendedName>
        <fullName evidence="7">SAC domain-containing protein</fullName>
    </recommendedName>
</protein>
<dbReference type="STRING" id="52838.A0A4S8JQQ9"/>
<name>A0A4S8JQQ9_MUSBA</name>
<comment type="subcellular location">
    <subcellularLocation>
        <location evidence="1">Vacuole membrane</location>
        <topology evidence="1">Peripheral membrane protein</topology>
    </subcellularLocation>
</comment>
<feature type="region of interest" description="Disordered" evidence="6">
    <location>
        <begin position="434"/>
        <end position="460"/>
    </location>
</feature>
<dbReference type="Pfam" id="PF02383">
    <property type="entry name" value="Syja_N"/>
    <property type="match status" value="1"/>
</dbReference>
<comment type="subunit">
    <text evidence="5">Component of the PI(3,5)P2 regulatory complex at least composed of ATG18, SAC/FIG4, FAB1 and VAC14.</text>
</comment>
<proteinExistence type="predicted"/>
<dbReference type="PROSITE" id="PS50275">
    <property type="entry name" value="SAC"/>
    <property type="match status" value="1"/>
</dbReference>
<dbReference type="GO" id="GO:0005774">
    <property type="term" value="C:vacuolar membrane"/>
    <property type="evidence" value="ECO:0007669"/>
    <property type="project" value="UniProtKB-SubCell"/>
</dbReference>
<evidence type="ECO:0000256" key="6">
    <source>
        <dbReference type="SAM" id="MobiDB-lite"/>
    </source>
</evidence>
<dbReference type="EMBL" id="PYDT01000004">
    <property type="protein sequence ID" value="THU64282.1"/>
    <property type="molecule type" value="Genomic_DNA"/>
</dbReference>
<evidence type="ECO:0000256" key="5">
    <source>
        <dbReference type="ARBA" id="ARBA00023464"/>
    </source>
</evidence>
<sequence length="747" mass="84977">MAAVNEADAVAGGGRGWLQNFALYAARSMFFVVGSDESRKQWRVLKIDRSQPSELNIYEDPITYSKSECKCLLEQLDHENNVTGGLNKITVCYGIVGFVKFLGPYYMLLITGRKKIGAICGHAIYAVTRSQMISLSDSAQSSYLPFVGAEYRYKRLLRTVDLTKDFFFSYSYNIMCSLQKNMCDGVPEEALYETMFVWNEFLSCGIRNHLKNTAWTVALGKLSHAGKDFTFTLIARRSRHFAGTRYLRRGVDEKGRVANDVETEQIVFCDQPDEIPREITSVVQNRGSIPLFWSQGARRLGFKPDIILEKKDDNFEATRLHFENLVNRYKNPIIVLNMIKKQEKKPRESLLTEKLVDAINHINKDLPESDRLIYFHWDLQSICRRRSTEALALLCKVAACAMDLTGFFHCRRTPTMEDALNWLSLLNDGSEQSADISQSASSSRRTQQDGNGSAKPQRRQKGVLRTNCIDCLDRTNAAQIAYGLTALGHQLHALGIKDVPEVDLEDPLADDLMNFYREMGDRLALQYVGSAAHDKIPYKNNGRWVPLTLWPGLQRNLQRYYSHAFRDARKQEAINLFLGHIVPWQDKPELCDLDSDQHHDAGRSHFRKSLSVGSVTCEVNTDESNADVRTRRNVISELLSYMDLDETDMPYSRPLFKRFLSDSSIQHEVHTYASVCDATTSNHVISELPSTMPLNGSDLSSSRSNWSLFFRLFLGLLRISIEEQINLQSPGLVANEDTQKITDRTIK</sequence>
<dbReference type="PANTHER" id="PTHR45738">
    <property type="entry name" value="POLYPHOSPHOINOSITIDE PHOSPHATASE"/>
    <property type="match status" value="1"/>
</dbReference>
<evidence type="ECO:0000256" key="2">
    <source>
        <dbReference type="ARBA" id="ARBA00022801"/>
    </source>
</evidence>